<gene>
    <name evidence="8" type="ORF">A8708_30530</name>
</gene>
<dbReference type="AlphaFoldDB" id="A0A198AJG9"/>
<dbReference type="Gene3D" id="3.40.190.10">
    <property type="entry name" value="Periplasmic binding protein-like II"/>
    <property type="match status" value="2"/>
</dbReference>
<evidence type="ECO:0000256" key="5">
    <source>
        <dbReference type="ARBA" id="ARBA00023288"/>
    </source>
</evidence>
<dbReference type="RefSeq" id="WP_068662795.1">
    <property type="nucleotide sequence ID" value="NZ_LYPB01000049.1"/>
</dbReference>
<comment type="caution">
    <text evidence="8">The sequence shown here is derived from an EMBL/GenBank/DDBJ whole genome shotgun (WGS) entry which is preliminary data.</text>
</comment>
<feature type="signal peptide" evidence="7">
    <location>
        <begin position="1"/>
        <end position="25"/>
    </location>
</feature>
<feature type="compositionally biased region" description="Polar residues" evidence="6">
    <location>
        <begin position="30"/>
        <end position="47"/>
    </location>
</feature>
<sequence>MKTNSTKRATALLYMVSLAATLAAACSSTETKNPPSGSVQSGQVSETPVTLSLIQPDGGRVWRDDNSVTKEIEKRTHVKLNVNMLPNNDFNSKYNALAASGDIPDMSRLGSFDYQKFVDQGLFLDVTPYLAQYAPNLMKNVKPEMWELTKHKGKQYVIPYENAAGKEVPVVRKDWLDVLNRKMPTNLEEFEQMLKAFTYDDPDKNGKNDTYGIGNANTYAESFMPIFGAFGISPGMFANSVPMHSYLKGNKIYPVAISPEYKSALSYIKNLWDAKVIDPEMFTIKADQAMQKVAQGKIGYFNAWWSFAPQTLGQQLKMKDIVPNAQWEPIFPGIKGPEGKSGMLSFGNLGGVIAISSKTKNPEAVLQFLDYLSTDEGWELSHYGIKGEHYREITEARTQAGQKAFDEKWLDPLSQIISRQELVEQVSNSSKDPVQINNNHFIESAAQYTLYQDIFYGIPLTDEQKSYGPDVAKYEEEMFIKFVTGKEPLSKWDEYVATWKKKGGKALMDSKIKTYNELRSGNVSPGI</sequence>
<evidence type="ECO:0000256" key="4">
    <source>
        <dbReference type="ARBA" id="ARBA00023139"/>
    </source>
</evidence>
<dbReference type="PROSITE" id="PS51257">
    <property type="entry name" value="PROKAR_LIPOPROTEIN"/>
    <property type="match status" value="1"/>
</dbReference>
<evidence type="ECO:0000256" key="2">
    <source>
        <dbReference type="ARBA" id="ARBA00022729"/>
    </source>
</evidence>
<keyword evidence="5" id="KW-0449">Lipoprotein</keyword>
<dbReference type="Proteomes" id="UP000078454">
    <property type="component" value="Unassembled WGS sequence"/>
</dbReference>
<feature type="chain" id="PRO_5008278107" description="ABC transporter substrate-binding protein" evidence="7">
    <location>
        <begin position="26"/>
        <end position="527"/>
    </location>
</feature>
<evidence type="ECO:0000256" key="6">
    <source>
        <dbReference type="SAM" id="MobiDB-lite"/>
    </source>
</evidence>
<name>A0A198AJG9_9BACL</name>
<dbReference type="InterPro" id="IPR006059">
    <property type="entry name" value="SBP"/>
</dbReference>
<keyword evidence="9" id="KW-1185">Reference proteome</keyword>
<keyword evidence="2 7" id="KW-0732">Signal</keyword>
<keyword evidence="4" id="KW-0564">Palmitate</keyword>
<protein>
    <recommendedName>
        <fullName evidence="10">ABC transporter substrate-binding protein</fullName>
    </recommendedName>
</protein>
<dbReference type="OrthoDB" id="9787283at2"/>
<feature type="region of interest" description="Disordered" evidence="6">
    <location>
        <begin position="28"/>
        <end position="47"/>
    </location>
</feature>
<dbReference type="EMBL" id="LYPB01000049">
    <property type="protein sequence ID" value="OAS21220.1"/>
    <property type="molecule type" value="Genomic_DNA"/>
</dbReference>
<evidence type="ECO:0008006" key="10">
    <source>
        <dbReference type="Google" id="ProtNLM"/>
    </source>
</evidence>
<proteinExistence type="predicted"/>
<dbReference type="CDD" id="cd13580">
    <property type="entry name" value="PBP2_AlgQ_like_1"/>
    <property type="match status" value="1"/>
</dbReference>
<evidence type="ECO:0000256" key="3">
    <source>
        <dbReference type="ARBA" id="ARBA00023136"/>
    </source>
</evidence>
<evidence type="ECO:0000313" key="8">
    <source>
        <dbReference type="EMBL" id="OAS21220.1"/>
    </source>
</evidence>
<evidence type="ECO:0000256" key="1">
    <source>
        <dbReference type="ARBA" id="ARBA00022475"/>
    </source>
</evidence>
<reference evidence="8 9" key="1">
    <citation type="submission" date="2016-05" db="EMBL/GenBank/DDBJ databases">
        <title>Paenibacillus sp. 1ZS3-15 nov., isolated from the rhizosphere soil.</title>
        <authorList>
            <person name="Zhang X.X."/>
            <person name="Zhang J."/>
        </authorList>
    </citation>
    <scope>NUCLEOTIDE SEQUENCE [LARGE SCALE GENOMIC DNA]</scope>
    <source>
        <strain evidence="8 9">1ZS3-15</strain>
    </source>
</reference>
<dbReference type="PANTHER" id="PTHR43649">
    <property type="entry name" value="ARABINOSE-BINDING PROTEIN-RELATED"/>
    <property type="match status" value="1"/>
</dbReference>
<organism evidence="8 9">
    <name type="scientific">Paenibacillus oryzisoli</name>
    <dbReference type="NCBI Taxonomy" id="1850517"/>
    <lineage>
        <taxon>Bacteria</taxon>
        <taxon>Bacillati</taxon>
        <taxon>Bacillota</taxon>
        <taxon>Bacilli</taxon>
        <taxon>Bacillales</taxon>
        <taxon>Paenibacillaceae</taxon>
        <taxon>Paenibacillus</taxon>
    </lineage>
</organism>
<dbReference type="InterPro" id="IPR050490">
    <property type="entry name" value="Bact_solute-bd_prot1"/>
</dbReference>
<dbReference type="SUPFAM" id="SSF53850">
    <property type="entry name" value="Periplasmic binding protein-like II"/>
    <property type="match status" value="1"/>
</dbReference>
<evidence type="ECO:0000256" key="7">
    <source>
        <dbReference type="SAM" id="SignalP"/>
    </source>
</evidence>
<dbReference type="STRING" id="1850517.A8708_30530"/>
<evidence type="ECO:0000313" key="9">
    <source>
        <dbReference type="Proteomes" id="UP000078454"/>
    </source>
</evidence>
<dbReference type="PANTHER" id="PTHR43649:SF33">
    <property type="entry name" value="POLYGALACTURONAN_RHAMNOGALACTURONAN-BINDING PROTEIN YTCQ"/>
    <property type="match status" value="1"/>
</dbReference>
<keyword evidence="3" id="KW-0472">Membrane</keyword>
<accession>A0A198AJG9</accession>
<dbReference type="Pfam" id="PF01547">
    <property type="entry name" value="SBP_bac_1"/>
    <property type="match status" value="1"/>
</dbReference>
<keyword evidence="1" id="KW-1003">Cell membrane</keyword>